<gene>
    <name evidence="2" type="ordered locus">Caka_1693</name>
</gene>
<dbReference type="EMBL" id="CP001998">
    <property type="protein sequence ID" value="ADE54712.1"/>
    <property type="molecule type" value="Genomic_DNA"/>
</dbReference>
<evidence type="ECO:0000313" key="2">
    <source>
        <dbReference type="EMBL" id="ADE54712.1"/>
    </source>
</evidence>
<feature type="compositionally biased region" description="Basic and acidic residues" evidence="1">
    <location>
        <begin position="143"/>
        <end position="153"/>
    </location>
</feature>
<sequence>MVVRLLSTLSRRRRTWLVLVLAVLVWSIANPQAFMNLWLTPDQQGQLWFRAGDYERAARHFENPRWRGFSLYAGQDFISAERYFAQYQDAESLLARANALAHQTNYAEAKHAYAEMARRYPDHPAPAVNLRVMEAILAALDKKSGDRSNDTGRKGGKPGDATQSAEGSESGAVELEQLSADQLLQDPGLTEMWLRQIQRDPSEFLTTKFYLQLEQVEEGTP</sequence>
<name>D5EJW3_CORAD</name>
<reference evidence="2 3" key="1">
    <citation type="journal article" date="2010" name="Stand. Genomic Sci.">
        <title>Complete genome sequence of Coraliomargarita akajimensis type strain (04OKA010-24).</title>
        <authorList>
            <person name="Mavromatis K."/>
            <person name="Abt B."/>
            <person name="Brambilla E."/>
            <person name="Lapidus A."/>
            <person name="Copeland A."/>
            <person name="Deshpande S."/>
            <person name="Nolan M."/>
            <person name="Lucas S."/>
            <person name="Tice H."/>
            <person name="Cheng J.F."/>
            <person name="Han C."/>
            <person name="Detter J.C."/>
            <person name="Woyke T."/>
            <person name="Goodwin L."/>
            <person name="Pitluck S."/>
            <person name="Held B."/>
            <person name="Brettin T."/>
            <person name="Tapia R."/>
            <person name="Ivanova N."/>
            <person name="Mikhailova N."/>
            <person name="Pati A."/>
            <person name="Liolios K."/>
            <person name="Chen A."/>
            <person name="Palaniappan K."/>
            <person name="Land M."/>
            <person name="Hauser L."/>
            <person name="Chang Y.J."/>
            <person name="Jeffries C.D."/>
            <person name="Rohde M."/>
            <person name="Goker M."/>
            <person name="Bristow J."/>
            <person name="Eisen J.A."/>
            <person name="Markowitz V."/>
            <person name="Hugenholtz P."/>
            <person name="Klenk H.P."/>
            <person name="Kyrpides N.C."/>
        </authorList>
    </citation>
    <scope>NUCLEOTIDE SEQUENCE [LARGE SCALE GENOMIC DNA]</scope>
    <source>
        <strain evidence="3">DSM 45221 / IAM 15411 / JCM 23193 / KCTC 12865</strain>
    </source>
</reference>
<protein>
    <submittedName>
        <fullName evidence="2">TPR repeat protein</fullName>
    </submittedName>
</protein>
<dbReference type="STRING" id="583355.Caka_1693"/>
<dbReference type="Gene3D" id="1.25.40.10">
    <property type="entry name" value="Tetratricopeptide repeat domain"/>
    <property type="match status" value="1"/>
</dbReference>
<dbReference type="HOGENOM" id="CLU_107526_0_0_0"/>
<organism evidence="2 3">
    <name type="scientific">Coraliomargarita akajimensis (strain DSM 45221 / IAM 15411 / JCM 23193 / KCTC 12865 / 04OKA010-24)</name>
    <dbReference type="NCBI Taxonomy" id="583355"/>
    <lineage>
        <taxon>Bacteria</taxon>
        <taxon>Pseudomonadati</taxon>
        <taxon>Verrucomicrobiota</taxon>
        <taxon>Opitutia</taxon>
        <taxon>Puniceicoccales</taxon>
        <taxon>Coraliomargaritaceae</taxon>
        <taxon>Coraliomargarita</taxon>
    </lineage>
</organism>
<dbReference type="AlphaFoldDB" id="D5EJW3"/>
<feature type="region of interest" description="Disordered" evidence="1">
    <location>
        <begin position="143"/>
        <end position="172"/>
    </location>
</feature>
<dbReference type="SUPFAM" id="SSF48452">
    <property type="entry name" value="TPR-like"/>
    <property type="match status" value="1"/>
</dbReference>
<evidence type="ECO:0000256" key="1">
    <source>
        <dbReference type="SAM" id="MobiDB-lite"/>
    </source>
</evidence>
<dbReference type="InterPro" id="IPR011990">
    <property type="entry name" value="TPR-like_helical_dom_sf"/>
</dbReference>
<keyword evidence="3" id="KW-1185">Reference proteome</keyword>
<dbReference type="Proteomes" id="UP000000925">
    <property type="component" value="Chromosome"/>
</dbReference>
<dbReference type="OrthoDB" id="9807628at2"/>
<dbReference type="eggNOG" id="COG0457">
    <property type="taxonomic scope" value="Bacteria"/>
</dbReference>
<proteinExistence type="predicted"/>
<accession>D5EJW3</accession>
<dbReference type="KEGG" id="caa:Caka_1693"/>
<evidence type="ECO:0000313" key="3">
    <source>
        <dbReference type="Proteomes" id="UP000000925"/>
    </source>
</evidence>